<dbReference type="EMBL" id="UGOD01000001">
    <property type="protein sequence ID" value="STX51100.1"/>
    <property type="molecule type" value="Genomic_DNA"/>
</dbReference>
<evidence type="ECO:0000259" key="1">
    <source>
        <dbReference type="PROSITE" id="PS50042"/>
    </source>
</evidence>
<dbReference type="PROSITE" id="PS00889">
    <property type="entry name" value="CNMP_BINDING_2"/>
    <property type="match status" value="1"/>
</dbReference>
<dbReference type="InterPro" id="IPR014710">
    <property type="entry name" value="RmlC-like_jellyroll"/>
</dbReference>
<dbReference type="SUPFAM" id="SSF51206">
    <property type="entry name" value="cAMP-binding domain-like"/>
    <property type="match status" value="1"/>
</dbReference>
<dbReference type="Pfam" id="PF00027">
    <property type="entry name" value="cNMP_binding"/>
    <property type="match status" value="1"/>
</dbReference>
<dbReference type="Gene3D" id="2.60.120.10">
    <property type="entry name" value="Jelly Rolls"/>
    <property type="match status" value="1"/>
</dbReference>
<dbReference type="SMART" id="SM00100">
    <property type="entry name" value="cNMP"/>
    <property type="match status" value="1"/>
</dbReference>
<gene>
    <name evidence="2" type="ORF">NCTC13316_01191</name>
</gene>
<protein>
    <submittedName>
        <fullName evidence="2">Cyclic nucleotide-binding protein</fullName>
    </submittedName>
</protein>
<dbReference type="AlphaFoldDB" id="A0A378JLZ1"/>
<sequence>MNAPEKEMDALKILQVSPLFSKLRKAILWRIASLAQKETFAEGEYLIRQGEQGDKCFIISKGLVEIFYESNNKRIPIAKVAQGEILGELAIIDSLPRSASAVALLPTEALIITQWDFKAQLQAYPEIALELLPLLAQRLRQTQNQLIKDKNE</sequence>
<dbReference type="InterPro" id="IPR000595">
    <property type="entry name" value="cNMP-bd_dom"/>
</dbReference>
<dbReference type="GO" id="GO:0005829">
    <property type="term" value="C:cytosol"/>
    <property type="evidence" value="ECO:0007669"/>
    <property type="project" value="TreeGrafter"/>
</dbReference>
<dbReference type="RefSeq" id="WP_115330758.1">
    <property type="nucleotide sequence ID" value="NZ_CAAAHP010000001.1"/>
</dbReference>
<dbReference type="InterPro" id="IPR018488">
    <property type="entry name" value="cNMP-bd_CS"/>
</dbReference>
<dbReference type="InterPro" id="IPR018490">
    <property type="entry name" value="cNMP-bd_dom_sf"/>
</dbReference>
<dbReference type="PRINTS" id="PR00103">
    <property type="entry name" value="CAMPKINASE"/>
</dbReference>
<dbReference type="OrthoDB" id="6881322at2"/>
<feature type="domain" description="Cyclic nucleotide-binding" evidence="1">
    <location>
        <begin position="19"/>
        <end position="138"/>
    </location>
</feature>
<dbReference type="GO" id="GO:0003700">
    <property type="term" value="F:DNA-binding transcription factor activity"/>
    <property type="evidence" value="ECO:0007669"/>
    <property type="project" value="TreeGrafter"/>
</dbReference>
<dbReference type="PANTHER" id="PTHR24567:SF74">
    <property type="entry name" value="HTH-TYPE TRANSCRIPTIONAL REGULATOR ARCR"/>
    <property type="match status" value="1"/>
</dbReference>
<reference evidence="2 3" key="1">
    <citation type="submission" date="2018-06" db="EMBL/GenBank/DDBJ databases">
        <authorList>
            <consortium name="Pathogen Informatics"/>
            <person name="Doyle S."/>
        </authorList>
    </citation>
    <scope>NUCLEOTIDE SEQUENCE [LARGE SCALE GENOMIC DNA]</scope>
    <source>
        <strain evidence="2 3">NCTC13316</strain>
    </source>
</reference>
<name>A0A378JLZ1_9GAMM</name>
<dbReference type="CDD" id="cd00038">
    <property type="entry name" value="CAP_ED"/>
    <property type="match status" value="1"/>
</dbReference>
<organism evidence="2 3">
    <name type="scientific">Legionella busanensis</name>
    <dbReference type="NCBI Taxonomy" id="190655"/>
    <lineage>
        <taxon>Bacteria</taxon>
        <taxon>Pseudomonadati</taxon>
        <taxon>Pseudomonadota</taxon>
        <taxon>Gammaproteobacteria</taxon>
        <taxon>Legionellales</taxon>
        <taxon>Legionellaceae</taxon>
        <taxon>Legionella</taxon>
    </lineage>
</organism>
<accession>A0A378JLZ1</accession>
<evidence type="ECO:0000313" key="2">
    <source>
        <dbReference type="EMBL" id="STX51100.1"/>
    </source>
</evidence>
<dbReference type="PROSITE" id="PS50042">
    <property type="entry name" value="CNMP_BINDING_3"/>
    <property type="match status" value="1"/>
</dbReference>
<proteinExistence type="predicted"/>
<dbReference type="InterPro" id="IPR050397">
    <property type="entry name" value="Env_Response_Regulators"/>
</dbReference>
<dbReference type="Proteomes" id="UP000254794">
    <property type="component" value="Unassembled WGS sequence"/>
</dbReference>
<keyword evidence="3" id="KW-1185">Reference proteome</keyword>
<evidence type="ECO:0000313" key="3">
    <source>
        <dbReference type="Proteomes" id="UP000254794"/>
    </source>
</evidence>
<dbReference type="PANTHER" id="PTHR24567">
    <property type="entry name" value="CRP FAMILY TRANSCRIPTIONAL REGULATORY PROTEIN"/>
    <property type="match status" value="1"/>
</dbReference>